<sequence length="384" mass="42190">MSELAPEDELRLNVMMAGDLQAVRIDEAAMAVHGLSSRGEAAIKLHPTGRNEQYLRRVRELLAGHATGSPGGYPVYLHGWTRMGQARDKGLDCLLLLGEVEAVVSVAYSNGLTDELARRAWWAMPVADNARRMLERECVVRGKMGKVLAEYLVEHLPFENNPHTIIDTVRLLLQPGLVDDVVRKKLWNRGSVDNAYHVGFLERMPDDLPAVVSPRDDWGALSSRLAQWADHPYALQLERVLSARGQAFLQAGEVMLRYPADKDVVNALLDALAAYFSSTLHAACCDGGTPEAILANVDAFCRDASSKAGQFLEYFPEYASEVRAMLALSCMNSDVAAPVLSRSTAGGTLMRQKLEPVTTPILQQIAVLRGQIFSATAPRRRSRA</sequence>
<proteinExistence type="predicted"/>
<name>A0A139BPJ1_9PROT</name>
<comment type="caution">
    <text evidence="1">The sequence shown here is derived from an EMBL/GenBank/DDBJ whole genome shotgun (WGS) entry which is preliminary data.</text>
</comment>
<accession>A0A139BPJ1</accession>
<evidence type="ECO:0000313" key="2">
    <source>
        <dbReference type="Proteomes" id="UP000070578"/>
    </source>
</evidence>
<reference evidence="1 2" key="2">
    <citation type="submission" date="2016-03" db="EMBL/GenBank/DDBJ databases">
        <title>New uncultured bacterium of the family Gallionellaceae from acid mine drainage: description and reconstruction of genome based on metagenomic analysis of microbial community.</title>
        <authorList>
            <person name="Kadnikov V."/>
            <person name="Ivasenko D."/>
            <person name="Beletsky A."/>
            <person name="Mardanov A."/>
            <person name="Danilova E."/>
            <person name="Pimenov N."/>
            <person name="Karnachuk O."/>
            <person name="Ravin N."/>
        </authorList>
    </citation>
    <scope>NUCLEOTIDE SEQUENCE [LARGE SCALE GENOMIC DNA]</scope>
    <source>
        <strain evidence="1">ShG14-8</strain>
    </source>
</reference>
<dbReference type="AlphaFoldDB" id="A0A139BPJ1"/>
<reference evidence="1 2" key="1">
    <citation type="submission" date="2016-02" db="EMBL/GenBank/DDBJ databases">
        <authorList>
            <person name="Wen L."/>
            <person name="He K."/>
            <person name="Yang H."/>
        </authorList>
    </citation>
    <scope>NUCLEOTIDE SEQUENCE [LARGE SCALE GENOMIC DNA]</scope>
    <source>
        <strain evidence="1">ShG14-8</strain>
    </source>
</reference>
<evidence type="ECO:0000313" key="1">
    <source>
        <dbReference type="EMBL" id="KXS30889.1"/>
    </source>
</evidence>
<dbReference type="EMBL" id="LSLI01000125">
    <property type="protein sequence ID" value="KXS30889.1"/>
    <property type="molecule type" value="Genomic_DNA"/>
</dbReference>
<gene>
    <name evidence="1" type="ORF">AWT59_2989</name>
</gene>
<protein>
    <submittedName>
        <fullName evidence="1">Protein involved in sulfur oxidation dsrS</fullName>
    </submittedName>
</protein>
<dbReference type="Proteomes" id="UP000070578">
    <property type="component" value="Unassembled WGS sequence"/>
</dbReference>
<organism evidence="1 2">
    <name type="scientific">Candidatus Gallionella acididurans</name>
    <dbReference type="NCBI Taxonomy" id="1796491"/>
    <lineage>
        <taxon>Bacteria</taxon>
        <taxon>Pseudomonadati</taxon>
        <taxon>Pseudomonadota</taxon>
        <taxon>Betaproteobacteria</taxon>
        <taxon>Nitrosomonadales</taxon>
        <taxon>Gallionellaceae</taxon>
        <taxon>Gallionella</taxon>
    </lineage>
</organism>